<keyword evidence="2" id="KW-1133">Transmembrane helix</keyword>
<sequence>MNFAGLRARLAQRLPFYYGWVILAVTSVPSFGARPVMAVATLSVFVVPMTDDFGWSRGQFSGAVSLGALFGLMVSPFAGRFIDRYGSGVLLSASSAVVGICAIGLSLTSPVWSFYAMYVPGRAVFSSPLELGTSTAISNWFIRRRPKGLAYMGIIQGIGLTIFPVIVQVLIDGWGWRTAWLALGIFTISTGIIPVLLLMSRRPEDMGLKVDPDKRPRSQEETSTAAEAPVPPRNFESNYTVRQALATRAFWLLALFSVMGFVVQAGVSLHQVPHYIGEGVPTHLAALTASTFAFGQVPGGLFWSFWARRIPLRVLLSAAAAAMAVGAVGTGFSSSLSTGIPMGFLLGFGVGGVHLLLRLTWADYYGRLHLGSIRGLTLPAQIGGQAMGPIIAGFMFDSTGSYEAPFTIFGIIVAFAAVMVLAATQPGPLLHCAATVSPVVDPVGD</sequence>
<feature type="transmembrane region" description="Helical" evidence="2">
    <location>
        <begin position="177"/>
        <end position="199"/>
    </location>
</feature>
<feature type="transmembrane region" description="Helical" evidence="2">
    <location>
        <begin position="249"/>
        <end position="272"/>
    </location>
</feature>
<dbReference type="InterPro" id="IPR011701">
    <property type="entry name" value="MFS"/>
</dbReference>
<dbReference type="Pfam" id="PF07690">
    <property type="entry name" value="MFS_1"/>
    <property type="match status" value="2"/>
</dbReference>
<accession>A0A381NBP3</accession>
<feature type="transmembrane region" description="Helical" evidence="2">
    <location>
        <begin position="378"/>
        <end position="396"/>
    </location>
</feature>
<feature type="transmembrane region" description="Helical" evidence="2">
    <location>
        <begin position="338"/>
        <end position="357"/>
    </location>
</feature>
<keyword evidence="2" id="KW-0812">Transmembrane</keyword>
<feature type="region of interest" description="Disordered" evidence="1">
    <location>
        <begin position="207"/>
        <end position="229"/>
    </location>
</feature>
<keyword evidence="2" id="KW-0472">Membrane</keyword>
<feature type="domain" description="Major facilitator superfamily (MFS) profile" evidence="3">
    <location>
        <begin position="22"/>
        <end position="428"/>
    </location>
</feature>
<dbReference type="PROSITE" id="PS50850">
    <property type="entry name" value="MFS"/>
    <property type="match status" value="1"/>
</dbReference>
<feature type="transmembrane region" description="Helical" evidence="2">
    <location>
        <begin position="149"/>
        <end position="171"/>
    </location>
</feature>
<dbReference type="EMBL" id="UINC01000199">
    <property type="protein sequence ID" value="SUZ50973.1"/>
    <property type="molecule type" value="Genomic_DNA"/>
</dbReference>
<feature type="compositionally biased region" description="Basic and acidic residues" evidence="1">
    <location>
        <begin position="207"/>
        <end position="220"/>
    </location>
</feature>
<evidence type="ECO:0000259" key="3">
    <source>
        <dbReference type="PROSITE" id="PS50850"/>
    </source>
</evidence>
<dbReference type="PANTHER" id="PTHR11360:SF290">
    <property type="entry name" value="MONOCARBOXYLATE MFS PERMEASE"/>
    <property type="match status" value="1"/>
</dbReference>
<gene>
    <name evidence="4" type="ORF">METZ01_LOCUS3827</name>
</gene>
<evidence type="ECO:0000256" key="2">
    <source>
        <dbReference type="SAM" id="Phobius"/>
    </source>
</evidence>
<evidence type="ECO:0000313" key="4">
    <source>
        <dbReference type="EMBL" id="SUZ50973.1"/>
    </source>
</evidence>
<feature type="transmembrane region" description="Helical" evidence="2">
    <location>
        <begin position="20"/>
        <end position="47"/>
    </location>
</feature>
<feature type="transmembrane region" description="Helical" evidence="2">
    <location>
        <begin position="59"/>
        <end position="78"/>
    </location>
</feature>
<proteinExistence type="predicted"/>
<feature type="transmembrane region" description="Helical" evidence="2">
    <location>
        <begin position="284"/>
        <end position="307"/>
    </location>
</feature>
<reference evidence="4" key="1">
    <citation type="submission" date="2018-05" db="EMBL/GenBank/DDBJ databases">
        <authorList>
            <person name="Lanie J.A."/>
            <person name="Ng W.-L."/>
            <person name="Kazmierczak K.M."/>
            <person name="Andrzejewski T.M."/>
            <person name="Davidsen T.M."/>
            <person name="Wayne K.J."/>
            <person name="Tettelin H."/>
            <person name="Glass J.I."/>
            <person name="Rusch D."/>
            <person name="Podicherti R."/>
            <person name="Tsui H.-C.T."/>
            <person name="Winkler M.E."/>
        </authorList>
    </citation>
    <scope>NUCLEOTIDE SEQUENCE</scope>
</reference>
<dbReference type="Gene3D" id="1.20.1250.20">
    <property type="entry name" value="MFS general substrate transporter like domains"/>
    <property type="match status" value="2"/>
</dbReference>
<feature type="transmembrane region" description="Helical" evidence="2">
    <location>
        <begin position="124"/>
        <end position="142"/>
    </location>
</feature>
<dbReference type="InterPro" id="IPR036259">
    <property type="entry name" value="MFS_trans_sf"/>
</dbReference>
<name>A0A381NBP3_9ZZZZ</name>
<organism evidence="4">
    <name type="scientific">marine metagenome</name>
    <dbReference type="NCBI Taxonomy" id="408172"/>
    <lineage>
        <taxon>unclassified sequences</taxon>
        <taxon>metagenomes</taxon>
        <taxon>ecological metagenomes</taxon>
    </lineage>
</organism>
<dbReference type="InterPro" id="IPR050327">
    <property type="entry name" value="Proton-linked_MCT"/>
</dbReference>
<dbReference type="GO" id="GO:0022857">
    <property type="term" value="F:transmembrane transporter activity"/>
    <property type="evidence" value="ECO:0007669"/>
    <property type="project" value="InterPro"/>
</dbReference>
<evidence type="ECO:0000256" key="1">
    <source>
        <dbReference type="SAM" id="MobiDB-lite"/>
    </source>
</evidence>
<dbReference type="AlphaFoldDB" id="A0A381NBP3"/>
<feature type="transmembrane region" description="Helical" evidence="2">
    <location>
        <begin position="402"/>
        <end position="423"/>
    </location>
</feature>
<feature type="transmembrane region" description="Helical" evidence="2">
    <location>
        <begin position="90"/>
        <end position="112"/>
    </location>
</feature>
<feature type="transmembrane region" description="Helical" evidence="2">
    <location>
        <begin position="314"/>
        <end position="332"/>
    </location>
</feature>
<dbReference type="PANTHER" id="PTHR11360">
    <property type="entry name" value="MONOCARBOXYLATE TRANSPORTER"/>
    <property type="match status" value="1"/>
</dbReference>
<dbReference type="SUPFAM" id="SSF103473">
    <property type="entry name" value="MFS general substrate transporter"/>
    <property type="match status" value="1"/>
</dbReference>
<dbReference type="InterPro" id="IPR020846">
    <property type="entry name" value="MFS_dom"/>
</dbReference>
<protein>
    <recommendedName>
        <fullName evidence="3">Major facilitator superfamily (MFS) profile domain-containing protein</fullName>
    </recommendedName>
</protein>